<evidence type="ECO:0000313" key="2">
    <source>
        <dbReference type="Proteomes" id="UP000008888"/>
    </source>
</evidence>
<reference evidence="2" key="3">
    <citation type="submission" date="2011-05" db="EMBL/GenBank/DDBJ databases">
        <title>Complete sequence of Methylomonas methanica MC09.</title>
        <authorList>
            <consortium name="US DOE Joint Genome Institute"/>
            <person name="Lucas S."/>
            <person name="Han J."/>
            <person name="Lapidus A."/>
            <person name="Cheng J.-F."/>
            <person name="Goodwin L."/>
            <person name="Pitluck S."/>
            <person name="Peters L."/>
            <person name="Mikhailova N."/>
            <person name="Teshima H."/>
            <person name="Han C."/>
            <person name="Tapia R."/>
            <person name="Land M."/>
            <person name="Hauser L."/>
            <person name="Kyrpides N."/>
            <person name="Ivanova N."/>
            <person name="Pagani I."/>
            <person name="Stein L."/>
            <person name="Woyke T."/>
        </authorList>
    </citation>
    <scope>NUCLEOTIDE SEQUENCE [LARGE SCALE GENOMIC DNA]</scope>
    <source>
        <strain evidence="2">MC09</strain>
    </source>
</reference>
<accession>F9ZXU7</accession>
<keyword evidence="2" id="KW-1185">Reference proteome</keyword>
<name>F9ZXU7_METMM</name>
<reference evidence="1 2" key="1">
    <citation type="journal article" date="2011" name="J. Bacteriol.">
        <title>Complete Genome Sequence of the Aerobic Marine Methanotroph Methylomonas methanica MC09.</title>
        <authorList>
            <person name="Boden R."/>
            <person name="Cunliffe M."/>
            <person name="Scanlan J."/>
            <person name="Moussard H."/>
            <person name="Kits K.D."/>
            <person name="Klotz M.G."/>
            <person name="Jetten M.S."/>
            <person name="Vuilleumier S."/>
            <person name="Han J."/>
            <person name="Peters L."/>
            <person name="Mikhailova N."/>
            <person name="Teshima H."/>
            <person name="Tapia R."/>
            <person name="Kyrpides N."/>
            <person name="Ivanova N."/>
            <person name="Pagani I."/>
            <person name="Cheng J.F."/>
            <person name="Goodwin L."/>
            <person name="Han C."/>
            <person name="Hauser L."/>
            <person name="Land M.L."/>
            <person name="Lapidus A."/>
            <person name="Lucas S."/>
            <person name="Pitluck S."/>
            <person name="Woyke T."/>
            <person name="Stein L."/>
            <person name="Murrell J.C."/>
        </authorList>
    </citation>
    <scope>NUCLEOTIDE SEQUENCE [LARGE SCALE GENOMIC DNA]</scope>
    <source>
        <strain evidence="1 2">MC09</strain>
    </source>
</reference>
<dbReference type="RefSeq" id="WP_013816799.1">
    <property type="nucleotide sequence ID" value="NC_015572.1"/>
</dbReference>
<reference key="2">
    <citation type="submission" date="2011-05" db="EMBL/GenBank/DDBJ databases">
        <title>Complete genome sequence of the aerobic marine methanotroph Methylomonas methanica MC09.</title>
        <authorList>
            <person name="Boden R."/>
            <person name="Cunliffe M."/>
            <person name="Scanlan J."/>
            <person name="Moussard H."/>
            <person name="Kits K.D."/>
            <person name="Klotz M."/>
            <person name="Jetten M."/>
            <person name="Vuilleumier S."/>
            <person name="Han J."/>
            <person name="Peters L."/>
            <person name="Mikhailova N."/>
            <person name="Teshima H."/>
            <person name="Tapia R."/>
            <person name="Kyrpides N."/>
            <person name="Ivanova N."/>
            <person name="Pagani I."/>
            <person name="Cheng J.-F."/>
            <person name="Goodwin L."/>
            <person name="Han C."/>
            <person name="Hauser L."/>
            <person name="Land M."/>
            <person name="Lapidus A."/>
            <person name="Lucas S."/>
            <person name="Pitluck S."/>
            <person name="Woyke T."/>
            <person name="Stein L.Y."/>
            <person name="Murrell C."/>
        </authorList>
    </citation>
    <scope>NUCLEOTIDE SEQUENCE</scope>
    <source>
        <strain>MC09</strain>
    </source>
</reference>
<gene>
    <name evidence="1" type="ordered locus">Metme_0074</name>
</gene>
<sequence>MEITTESIVSDNDDIYWIFSSIENTQYISFYTEPYLARTEGFLPSKLIYTSSKPYQSDTASCELDYYCTMYRVAYKYRNSELIHVSDHEIQNAAFKLGLNKAEDIHSNLSNIKEKDINKIISSESFLKKFSNTVGNKIAISVAHEYKIDPEQIRITGGAQINGKVVESQHDLDVVVPIQSYNHAERVWERIKSKYDGFVIERGFISPMRWLSERESMICPFFIYDKLMEIPIVQMMPSEVIETRVVITDASLSIFNMPLFKVNGDIDFIAFRSRIARATLIEETNLNIKAPLIYISKGAWKGQKGVLITDPFKQISNLSEALSKWNA</sequence>
<dbReference type="AlphaFoldDB" id="F9ZXU7"/>
<dbReference type="STRING" id="857087.Metme_0074"/>
<dbReference type="EMBL" id="CP002738">
    <property type="protein sequence ID" value="AEF98526.1"/>
    <property type="molecule type" value="Genomic_DNA"/>
</dbReference>
<protein>
    <submittedName>
        <fullName evidence="1">Uncharacterized protein</fullName>
    </submittedName>
</protein>
<proteinExistence type="predicted"/>
<dbReference type="HOGENOM" id="CLU_849430_0_0_6"/>
<dbReference type="Proteomes" id="UP000008888">
    <property type="component" value="Chromosome"/>
</dbReference>
<evidence type="ECO:0000313" key="1">
    <source>
        <dbReference type="EMBL" id="AEF98526.1"/>
    </source>
</evidence>
<dbReference type="KEGG" id="mmt:Metme_0074"/>
<organism evidence="1 2">
    <name type="scientific">Methylomonas methanica (strain DSM 25384 / MC09)</name>
    <dbReference type="NCBI Taxonomy" id="857087"/>
    <lineage>
        <taxon>Bacteria</taxon>
        <taxon>Pseudomonadati</taxon>
        <taxon>Pseudomonadota</taxon>
        <taxon>Gammaproteobacteria</taxon>
        <taxon>Methylococcales</taxon>
        <taxon>Methylococcaceae</taxon>
        <taxon>Methylomonas</taxon>
    </lineage>
</organism>